<comment type="caution">
    <text evidence="1">The sequence shown here is derived from an EMBL/GenBank/DDBJ whole genome shotgun (WGS) entry which is preliminary data.</text>
</comment>
<dbReference type="AlphaFoldDB" id="A0A139XAE9"/>
<dbReference type="Proteomes" id="UP000076925">
    <property type="component" value="Unassembled WGS sequence"/>
</dbReference>
<dbReference type="OrthoDB" id="466398at2"/>
<dbReference type="EMBL" id="ANNX02000020">
    <property type="protein sequence ID" value="KYC41659.1"/>
    <property type="molecule type" value="Genomic_DNA"/>
</dbReference>
<accession>A0A139XAE9</accession>
<organism evidence="1 2">
    <name type="scientific">Scytonema hofmannii PCC 7110</name>
    <dbReference type="NCBI Taxonomy" id="128403"/>
    <lineage>
        <taxon>Bacteria</taxon>
        <taxon>Bacillati</taxon>
        <taxon>Cyanobacteriota</taxon>
        <taxon>Cyanophyceae</taxon>
        <taxon>Nostocales</taxon>
        <taxon>Scytonemataceae</taxon>
        <taxon>Scytonema</taxon>
    </lineage>
</organism>
<evidence type="ECO:0000313" key="2">
    <source>
        <dbReference type="Proteomes" id="UP000076925"/>
    </source>
</evidence>
<name>A0A139XAE9_9CYAN</name>
<proteinExistence type="predicted"/>
<sequence length="146" mass="17727">MSGCITYQIKRLDKFESSFDKLVKAHYRKNKRARSSFENLIDYFIDELRKNPSFELSDDENFPKGCNKIDFQFRKIRFNMPELQGAARYGRLMYIVHEPQHTVYLLWVYTHEEFRKRPGDDELRREFNSIQQRAQQEPTELTDDFE</sequence>
<gene>
    <name evidence="1" type="ORF">WA1_16580</name>
</gene>
<reference evidence="1 2" key="1">
    <citation type="journal article" date="2013" name="Genome Biol. Evol.">
        <title>Genomes of Stigonematalean cyanobacteria (subsection V) and the evolution of oxygenic photosynthesis from prokaryotes to plastids.</title>
        <authorList>
            <person name="Dagan T."/>
            <person name="Roettger M."/>
            <person name="Stucken K."/>
            <person name="Landan G."/>
            <person name="Koch R."/>
            <person name="Major P."/>
            <person name="Gould S.B."/>
            <person name="Goremykin V.V."/>
            <person name="Rippka R."/>
            <person name="Tandeau de Marsac N."/>
            <person name="Gugger M."/>
            <person name="Lockhart P.J."/>
            <person name="Allen J.F."/>
            <person name="Brune I."/>
            <person name="Maus I."/>
            <person name="Puhler A."/>
            <person name="Martin W.F."/>
        </authorList>
    </citation>
    <scope>NUCLEOTIDE SEQUENCE [LARGE SCALE GENOMIC DNA]</scope>
    <source>
        <strain evidence="1 2">PCC 7110</strain>
    </source>
</reference>
<keyword evidence="2" id="KW-1185">Reference proteome</keyword>
<dbReference type="STRING" id="128403.WA1_16580"/>
<protein>
    <submittedName>
        <fullName evidence="1">Uncharacterized protein</fullName>
    </submittedName>
</protein>
<dbReference type="RefSeq" id="WP_017746558.1">
    <property type="nucleotide sequence ID" value="NZ_KQ976354.1"/>
</dbReference>
<evidence type="ECO:0000313" key="1">
    <source>
        <dbReference type="EMBL" id="KYC41659.1"/>
    </source>
</evidence>